<protein>
    <submittedName>
        <fullName evidence="1">Uncharacterized protein</fullName>
    </submittedName>
</protein>
<name>A0A1C8XNH7_9VIRU</name>
<sequence>MEKQYATIFYKELGVYIVVPSEWPGRAESLVLTLAERIIEQFDYVSPILQINNIPTRLSRCINMLGTYYIFEEVSKNEMMGAFTFNVDVPQNGDSIKIEITSGKNLDNDTWSNNETCVLPDVSRISHQPIFTKLCGNVLSSIDNNKSTVHRRLLRSIKQ</sequence>
<reference evidence="1" key="1">
    <citation type="journal article" date="2016" name="PLoS ONE">
        <title>Analysis of Genetic Variation across the Encapsidated Genome of Microplitis demolitor Bracovirus in Parasitoid Wasps.</title>
        <authorList>
            <person name="Burke G.R."/>
        </authorList>
    </citation>
    <scope>NUCLEOTIDE SEQUENCE</scope>
    <source>
        <strain evidence="1">UGA</strain>
    </source>
</reference>
<gene>
    <name evidence="1" type="ORF">A6F54_75</name>
</gene>
<evidence type="ECO:0000313" key="1">
    <source>
        <dbReference type="EMBL" id="AOH69166.1"/>
    </source>
</evidence>
<accession>A0A1C8XNH7</accession>
<organism evidence="1">
    <name type="scientific">Microplitis mediator bracovirus</name>
    <dbReference type="NCBI Taxonomy" id="1836595"/>
    <lineage>
        <taxon>Viruses</taxon>
        <taxon>Viruses incertae sedis</taxon>
        <taxon>Polydnaviriformidae</taxon>
        <taxon>Bracoviriform</taxon>
    </lineage>
</organism>
<proteinExistence type="predicted"/>
<dbReference type="EMBL" id="KX223748">
    <property type="protein sequence ID" value="AOH69166.1"/>
    <property type="molecule type" value="Genomic_DNA"/>
</dbReference>